<gene>
    <name evidence="3" type="ORF">OXH18_20370</name>
</gene>
<evidence type="ECO:0000256" key="1">
    <source>
        <dbReference type="ARBA" id="ARBA00022729"/>
    </source>
</evidence>
<dbReference type="AlphaFoldDB" id="A0A9E8ZCR8"/>
<dbReference type="KEGG" id="tsin:OXH18_20370"/>
<organism evidence="3 4">
    <name type="scientific">Thermocoleostomius sinensis A174</name>
    <dbReference type="NCBI Taxonomy" id="2016057"/>
    <lineage>
        <taxon>Bacteria</taxon>
        <taxon>Bacillati</taxon>
        <taxon>Cyanobacteriota</taxon>
        <taxon>Cyanophyceae</taxon>
        <taxon>Oculatellales</taxon>
        <taxon>Oculatellaceae</taxon>
        <taxon>Thermocoleostomius</taxon>
    </lineage>
</organism>
<dbReference type="Proteomes" id="UP001163152">
    <property type="component" value="Chromosome"/>
</dbReference>
<dbReference type="InterPro" id="IPR025232">
    <property type="entry name" value="DUF4174"/>
</dbReference>
<reference evidence="3" key="1">
    <citation type="submission" date="2022-12" db="EMBL/GenBank/DDBJ databases">
        <title>Polyphasic identification of a Novel Hot-Spring Cyanobacterium Ocullathermofonsia sinensis gen nov. sp. nov. and Genomic Insights on its Adaptations to the Thermal Habitat.</title>
        <authorList>
            <person name="Daroch M."/>
            <person name="Tang J."/>
            <person name="Jiang Y."/>
        </authorList>
    </citation>
    <scope>NUCLEOTIDE SEQUENCE</scope>
    <source>
        <strain evidence="3">PKUAC-SCTA174</strain>
    </source>
</reference>
<evidence type="ECO:0000313" key="4">
    <source>
        <dbReference type="Proteomes" id="UP001163152"/>
    </source>
</evidence>
<sequence>MSLSSSNRLRQQFGVQSDEFRIILIGKDGTVKRSEASPVAVSSVFTQIDAMPMRQQEMQQRNQL</sequence>
<keyword evidence="1" id="KW-0732">Signal</keyword>
<evidence type="ECO:0000259" key="2">
    <source>
        <dbReference type="Pfam" id="PF13778"/>
    </source>
</evidence>
<proteinExistence type="predicted"/>
<dbReference type="RefSeq" id="WP_268609299.1">
    <property type="nucleotide sequence ID" value="NZ_CP113797.1"/>
</dbReference>
<keyword evidence="4" id="KW-1185">Reference proteome</keyword>
<accession>A0A9E8ZCR8</accession>
<protein>
    <submittedName>
        <fullName evidence="3">DUF4174 domain-containing protein</fullName>
    </submittedName>
</protein>
<name>A0A9E8ZCR8_9CYAN</name>
<evidence type="ECO:0000313" key="3">
    <source>
        <dbReference type="EMBL" id="WAL59504.1"/>
    </source>
</evidence>
<dbReference type="Pfam" id="PF13778">
    <property type="entry name" value="DUF4174"/>
    <property type="match status" value="1"/>
</dbReference>
<feature type="domain" description="DUF4174" evidence="2">
    <location>
        <begin position="5"/>
        <end position="57"/>
    </location>
</feature>
<dbReference type="EMBL" id="CP113797">
    <property type="protein sequence ID" value="WAL59504.1"/>
    <property type="molecule type" value="Genomic_DNA"/>
</dbReference>